<dbReference type="EMBL" id="AUZY01010242">
    <property type="protein sequence ID" value="EQD39367.1"/>
    <property type="molecule type" value="Genomic_DNA"/>
</dbReference>
<accession>T0Z5C5</accession>
<dbReference type="EMBL" id="AUZZ01010034">
    <property type="protein sequence ID" value="EQD31076.1"/>
    <property type="molecule type" value="Genomic_DNA"/>
</dbReference>
<dbReference type="SUPFAM" id="SSF50346">
    <property type="entry name" value="PRC-barrel domain"/>
    <property type="match status" value="1"/>
</dbReference>
<proteinExistence type="predicted"/>
<name>T0Z5C5_9ZZZZ</name>
<feature type="domain" description="PRC-barrel" evidence="1">
    <location>
        <begin position="3"/>
        <end position="80"/>
    </location>
</feature>
<organism evidence="3">
    <name type="scientific">mine drainage metagenome</name>
    <dbReference type="NCBI Taxonomy" id="410659"/>
    <lineage>
        <taxon>unclassified sequences</taxon>
        <taxon>metagenomes</taxon>
        <taxon>ecological metagenomes</taxon>
    </lineage>
</organism>
<reference evidence="3" key="2">
    <citation type="journal article" date="2014" name="ISME J.">
        <title>Microbial stratification in low pH oxic and suboxic macroscopic growths along an acid mine drainage.</title>
        <authorList>
            <person name="Mendez-Garcia C."/>
            <person name="Mesa V."/>
            <person name="Sprenger R.R."/>
            <person name="Richter M."/>
            <person name="Diez M.S."/>
            <person name="Solano J."/>
            <person name="Bargiela R."/>
            <person name="Golyshina O.V."/>
            <person name="Manteca A."/>
            <person name="Ramos J.L."/>
            <person name="Gallego J.R."/>
            <person name="Llorente I."/>
            <person name="Martins Dos Santos V.A."/>
            <person name="Jensen O.N."/>
            <person name="Pelaez A.I."/>
            <person name="Sanchez J."/>
            <person name="Ferrer M."/>
        </authorList>
    </citation>
    <scope>NUCLEOTIDE SEQUENCE</scope>
</reference>
<dbReference type="PANTHER" id="PTHR38137">
    <property type="entry name" value="PRC-BARREL DOMAIN PROTEIN"/>
    <property type="match status" value="1"/>
</dbReference>
<reference evidence="3" key="1">
    <citation type="submission" date="2013-08" db="EMBL/GenBank/DDBJ databases">
        <authorList>
            <person name="Mendez C."/>
            <person name="Richter M."/>
            <person name="Ferrer M."/>
            <person name="Sanchez J."/>
        </authorList>
    </citation>
    <scope>NUCLEOTIDE SEQUENCE</scope>
</reference>
<dbReference type="InterPro" id="IPR011033">
    <property type="entry name" value="PRC_barrel-like_sf"/>
</dbReference>
<gene>
    <name evidence="3" type="ORF">B1B_15391</name>
    <name evidence="2" type="ORF">B2A_13840</name>
</gene>
<evidence type="ECO:0000313" key="3">
    <source>
        <dbReference type="EMBL" id="EQD39367.1"/>
    </source>
</evidence>
<dbReference type="Gene3D" id="2.30.30.240">
    <property type="entry name" value="PRC-barrel domain"/>
    <property type="match status" value="1"/>
</dbReference>
<comment type="caution">
    <text evidence="3">The sequence shown here is derived from an EMBL/GenBank/DDBJ whole genome shotgun (WGS) entry which is preliminary data.</text>
</comment>
<evidence type="ECO:0000313" key="2">
    <source>
        <dbReference type="EMBL" id="EQD31076.1"/>
    </source>
</evidence>
<protein>
    <submittedName>
        <fullName evidence="3">PRC-barrel domain protein</fullName>
    </submittedName>
</protein>
<dbReference type="Pfam" id="PF05239">
    <property type="entry name" value="PRC"/>
    <property type="match status" value="1"/>
</dbReference>
<dbReference type="AlphaFoldDB" id="T0Z5C5"/>
<dbReference type="PANTHER" id="PTHR38137:SF2">
    <property type="entry name" value="PRC-BARREL DOMAIN-CONTAINING PROTEIN"/>
    <property type="match status" value="1"/>
</dbReference>
<sequence length="88" mass="9483">MENRKFSTDILGKSVVSTTGQVIGKLNNMVANLESGEVTNLLVEPAEGSIIQAIERDGAGRYVISLKRIRSTEDVIVVDLSAVPSRKP</sequence>
<dbReference type="InterPro" id="IPR027275">
    <property type="entry name" value="PRC-brl_dom"/>
</dbReference>
<evidence type="ECO:0000259" key="1">
    <source>
        <dbReference type="Pfam" id="PF05239"/>
    </source>
</evidence>